<dbReference type="Gene3D" id="3.10.120.10">
    <property type="entry name" value="Cytochrome b5-like heme/steroid binding domain"/>
    <property type="match status" value="2"/>
</dbReference>
<reference evidence="8 9" key="1">
    <citation type="journal article" date="2016" name="Nat. Commun.">
        <title>Thousands of microbial genomes shed light on interconnected biogeochemical processes in an aquifer system.</title>
        <authorList>
            <person name="Anantharaman K."/>
            <person name="Brown C.T."/>
            <person name="Hug L.A."/>
            <person name="Sharon I."/>
            <person name="Castelle C.J."/>
            <person name="Probst A.J."/>
            <person name="Thomas B.C."/>
            <person name="Singh A."/>
            <person name="Wilkins M.J."/>
            <person name="Karaoz U."/>
            <person name="Brodie E.L."/>
            <person name="Williams K.H."/>
            <person name="Hubbard S.S."/>
            <person name="Banfield J.F."/>
        </authorList>
    </citation>
    <scope>NUCLEOTIDE SEQUENCE [LARGE SCALE GENOMIC DNA]</scope>
</reference>
<dbReference type="EMBL" id="MHKE01000014">
    <property type="protein sequence ID" value="OGY83293.1"/>
    <property type="molecule type" value="Genomic_DNA"/>
</dbReference>
<keyword evidence="2" id="KW-0479">Metal-binding</keyword>
<evidence type="ECO:0000256" key="3">
    <source>
        <dbReference type="ARBA" id="ARBA00023004"/>
    </source>
</evidence>
<feature type="region of interest" description="Disordered" evidence="5">
    <location>
        <begin position="263"/>
        <end position="292"/>
    </location>
</feature>
<feature type="compositionally biased region" description="Acidic residues" evidence="5">
    <location>
        <begin position="277"/>
        <end position="292"/>
    </location>
</feature>
<accession>A0A1G2B277</accession>
<evidence type="ECO:0000313" key="9">
    <source>
        <dbReference type="Proteomes" id="UP000179164"/>
    </source>
</evidence>
<dbReference type="GO" id="GO:0046872">
    <property type="term" value="F:metal ion binding"/>
    <property type="evidence" value="ECO:0007669"/>
    <property type="project" value="UniProtKB-KW"/>
</dbReference>
<feature type="domain" description="Cytochrome b5 heme-binding" evidence="7">
    <location>
        <begin position="56"/>
        <end position="136"/>
    </location>
</feature>
<dbReference type="PANTHER" id="PTHR19359">
    <property type="entry name" value="CYTOCHROME B5"/>
    <property type="match status" value="1"/>
</dbReference>
<name>A0A1G2B277_9BACT</name>
<evidence type="ECO:0000256" key="6">
    <source>
        <dbReference type="SAM" id="Phobius"/>
    </source>
</evidence>
<comment type="caution">
    <text evidence="8">The sequence shown here is derived from an EMBL/GenBank/DDBJ whole genome shotgun (WGS) entry which is preliminary data.</text>
</comment>
<keyword evidence="3" id="KW-0408">Iron</keyword>
<dbReference type="AlphaFoldDB" id="A0A1G2B277"/>
<evidence type="ECO:0000256" key="4">
    <source>
        <dbReference type="ARBA" id="ARBA00038168"/>
    </source>
</evidence>
<proteinExistence type="inferred from homology"/>
<dbReference type="InterPro" id="IPR001199">
    <property type="entry name" value="Cyt_B5-like_heme/steroid-bd"/>
</dbReference>
<keyword evidence="6" id="KW-1133">Transmembrane helix</keyword>
<dbReference type="Pfam" id="PF00173">
    <property type="entry name" value="Cyt-b5"/>
    <property type="match status" value="2"/>
</dbReference>
<dbReference type="Proteomes" id="UP000179164">
    <property type="component" value="Unassembled WGS sequence"/>
</dbReference>
<dbReference type="PROSITE" id="PS50255">
    <property type="entry name" value="CYTOCHROME_B5_2"/>
    <property type="match status" value="2"/>
</dbReference>
<gene>
    <name evidence="8" type="ORF">A2898_03310</name>
</gene>
<comment type="similarity">
    <text evidence="4">Belongs to the cytochrome b5 family.</text>
</comment>
<dbReference type="SUPFAM" id="SSF55856">
    <property type="entry name" value="Cytochrome b5-like heme/steroid binding domain"/>
    <property type="match status" value="2"/>
</dbReference>
<evidence type="ECO:0000259" key="7">
    <source>
        <dbReference type="PROSITE" id="PS50255"/>
    </source>
</evidence>
<dbReference type="GO" id="GO:0020037">
    <property type="term" value="F:heme binding"/>
    <property type="evidence" value="ECO:0007669"/>
    <property type="project" value="InterPro"/>
</dbReference>
<dbReference type="PROSITE" id="PS00191">
    <property type="entry name" value="CYTOCHROME_B5_1"/>
    <property type="match status" value="2"/>
</dbReference>
<evidence type="ECO:0000256" key="1">
    <source>
        <dbReference type="ARBA" id="ARBA00022617"/>
    </source>
</evidence>
<evidence type="ECO:0000256" key="5">
    <source>
        <dbReference type="SAM" id="MobiDB-lite"/>
    </source>
</evidence>
<feature type="transmembrane region" description="Helical" evidence="6">
    <location>
        <begin position="7"/>
        <end position="26"/>
    </location>
</feature>
<dbReference type="GO" id="GO:0016020">
    <property type="term" value="C:membrane"/>
    <property type="evidence" value="ECO:0007669"/>
    <property type="project" value="TreeGrafter"/>
</dbReference>
<feature type="domain" description="Cytochrome b5 heme-binding" evidence="7">
    <location>
        <begin position="173"/>
        <end position="253"/>
    </location>
</feature>
<evidence type="ECO:0000256" key="2">
    <source>
        <dbReference type="ARBA" id="ARBA00022723"/>
    </source>
</evidence>
<dbReference type="InterPro" id="IPR036400">
    <property type="entry name" value="Cyt_B5-like_heme/steroid_sf"/>
</dbReference>
<evidence type="ECO:0000313" key="8">
    <source>
        <dbReference type="EMBL" id="OGY83293.1"/>
    </source>
</evidence>
<dbReference type="SMART" id="SM01117">
    <property type="entry name" value="Cyt-b5"/>
    <property type="match status" value="2"/>
</dbReference>
<dbReference type="InterPro" id="IPR018506">
    <property type="entry name" value="Cyt_B5_heme-BS"/>
</dbReference>
<keyword evidence="6" id="KW-0812">Transmembrane</keyword>
<organism evidence="8 9">
    <name type="scientific">Candidatus Kerfeldbacteria bacterium RIFCSPLOWO2_01_FULL_48_11</name>
    <dbReference type="NCBI Taxonomy" id="1798543"/>
    <lineage>
        <taxon>Bacteria</taxon>
        <taxon>Candidatus Kerfeldiibacteriota</taxon>
    </lineage>
</organism>
<protein>
    <recommendedName>
        <fullName evidence="7">Cytochrome b5 heme-binding domain-containing protein</fullName>
    </recommendedName>
</protein>
<sequence>MKTETIIGIIGTIILVVFIGITWNTYTITPSAQLNEVTLSNQQVQNQLQEAVNSGSFTLDTALISQHSNADSCWLLISGKVYDVTQYLQLHPGGRAIILPFCGKEATAAFDTKAGGGSHSNNAISQLGAFLIGDLNMLLTELPVNSPALSNTAGTVNTNQEPSPAPVTPVPTSITLDAAAVARHDNSRDCWLIINNSVYAVTSYLARHPGGQAIIVPFCGKDATAAFATQAGSGSHSNSAVNQLAAFKIGVLGSTTTVQDVQQIQQNTNNLPAQGNGEDESEEENEEEEEDD</sequence>
<keyword evidence="1" id="KW-0349">Heme</keyword>
<dbReference type="InterPro" id="IPR050668">
    <property type="entry name" value="Cytochrome_b5"/>
</dbReference>
<dbReference type="STRING" id="1798543.A2898_03310"/>
<keyword evidence="6" id="KW-0472">Membrane</keyword>